<accession>A0A4R5FPD9</accession>
<evidence type="ECO:0000256" key="1">
    <source>
        <dbReference type="ARBA" id="ARBA00023015"/>
    </source>
</evidence>
<evidence type="ECO:0000313" key="6">
    <source>
        <dbReference type="EMBL" id="TDE54639.1"/>
    </source>
</evidence>
<dbReference type="Pfam" id="PF00440">
    <property type="entry name" value="TetR_N"/>
    <property type="match status" value="1"/>
</dbReference>
<feature type="domain" description="HTH tetR-type" evidence="5">
    <location>
        <begin position="15"/>
        <end position="75"/>
    </location>
</feature>
<organism evidence="6 7">
    <name type="scientific">Nonomuraea mesophila</name>
    <dbReference type="NCBI Taxonomy" id="2530382"/>
    <lineage>
        <taxon>Bacteria</taxon>
        <taxon>Bacillati</taxon>
        <taxon>Actinomycetota</taxon>
        <taxon>Actinomycetes</taxon>
        <taxon>Streptosporangiales</taxon>
        <taxon>Streptosporangiaceae</taxon>
        <taxon>Nonomuraea</taxon>
    </lineage>
</organism>
<dbReference type="GO" id="GO:0003700">
    <property type="term" value="F:DNA-binding transcription factor activity"/>
    <property type="evidence" value="ECO:0007669"/>
    <property type="project" value="TreeGrafter"/>
</dbReference>
<evidence type="ECO:0000259" key="5">
    <source>
        <dbReference type="PROSITE" id="PS50977"/>
    </source>
</evidence>
<gene>
    <name evidence="6" type="ORF">E1295_14680</name>
</gene>
<dbReference type="Pfam" id="PF21303">
    <property type="entry name" value="TetR_C_39"/>
    <property type="match status" value="1"/>
</dbReference>
<dbReference type="InterPro" id="IPR001647">
    <property type="entry name" value="HTH_TetR"/>
</dbReference>
<dbReference type="Gene3D" id="1.10.357.10">
    <property type="entry name" value="Tetracycline Repressor, domain 2"/>
    <property type="match status" value="1"/>
</dbReference>
<evidence type="ECO:0000313" key="7">
    <source>
        <dbReference type="Proteomes" id="UP000295136"/>
    </source>
</evidence>
<dbReference type="PROSITE" id="PS50977">
    <property type="entry name" value="HTH_TETR_2"/>
    <property type="match status" value="1"/>
</dbReference>
<keyword evidence="7" id="KW-1185">Reference proteome</keyword>
<evidence type="ECO:0000256" key="4">
    <source>
        <dbReference type="PROSITE-ProRule" id="PRU00335"/>
    </source>
</evidence>
<sequence>MEGDVARTVNEEDYAARREAILHEAHRLVCTKGYQQMTIQDVLNGLGISKGALYHYFDSKPALLEALVERMMTRWEQVLTDAAAEGPALRRLQRLLSAFDRVKGEDQQFLASVLPVMYSDDNAVVRQKSRMAGTARFAPLLDDIVRSGVAEGVFSTPYPDRAGLVVLTLIQDLTEIGGLMMLEGAGGQEIERTFAAYSDVLERALGAPAGSLQLMDNAILTGWLATFDT</sequence>
<dbReference type="InterPro" id="IPR023772">
    <property type="entry name" value="DNA-bd_HTH_TetR-type_CS"/>
</dbReference>
<protein>
    <submittedName>
        <fullName evidence="6">TetR/AcrR family transcriptional regulator</fullName>
    </submittedName>
</protein>
<proteinExistence type="predicted"/>
<dbReference type="GO" id="GO:0000976">
    <property type="term" value="F:transcription cis-regulatory region binding"/>
    <property type="evidence" value="ECO:0007669"/>
    <property type="project" value="TreeGrafter"/>
</dbReference>
<keyword evidence="3" id="KW-0804">Transcription</keyword>
<dbReference type="AlphaFoldDB" id="A0A4R5FPD9"/>
<dbReference type="PROSITE" id="PS01081">
    <property type="entry name" value="HTH_TETR_1"/>
    <property type="match status" value="1"/>
</dbReference>
<dbReference type="EMBL" id="SMLD01000031">
    <property type="protein sequence ID" value="TDE54639.1"/>
    <property type="molecule type" value="Genomic_DNA"/>
</dbReference>
<feature type="DNA-binding region" description="H-T-H motif" evidence="4">
    <location>
        <begin position="38"/>
        <end position="57"/>
    </location>
</feature>
<reference evidence="6 7" key="1">
    <citation type="submission" date="2019-03" db="EMBL/GenBank/DDBJ databases">
        <title>Draft genome sequences of novel Actinobacteria.</title>
        <authorList>
            <person name="Sahin N."/>
            <person name="Ay H."/>
            <person name="Saygin H."/>
        </authorList>
    </citation>
    <scope>NUCLEOTIDE SEQUENCE [LARGE SCALE GENOMIC DNA]</scope>
    <source>
        <strain evidence="6 7">6K102</strain>
    </source>
</reference>
<keyword evidence="2 4" id="KW-0238">DNA-binding</keyword>
<evidence type="ECO:0000256" key="3">
    <source>
        <dbReference type="ARBA" id="ARBA00023163"/>
    </source>
</evidence>
<comment type="caution">
    <text evidence="6">The sequence shown here is derived from an EMBL/GenBank/DDBJ whole genome shotgun (WGS) entry which is preliminary data.</text>
</comment>
<dbReference type="InterPro" id="IPR049149">
    <property type="entry name" value="TetR/AcrR_C"/>
</dbReference>
<evidence type="ECO:0000256" key="2">
    <source>
        <dbReference type="ARBA" id="ARBA00023125"/>
    </source>
</evidence>
<name>A0A4R5FPD9_9ACTN</name>
<dbReference type="PANTHER" id="PTHR30055">
    <property type="entry name" value="HTH-TYPE TRANSCRIPTIONAL REGULATOR RUTR"/>
    <property type="match status" value="1"/>
</dbReference>
<dbReference type="PRINTS" id="PR00455">
    <property type="entry name" value="HTHTETR"/>
</dbReference>
<keyword evidence="1" id="KW-0805">Transcription regulation</keyword>
<dbReference type="Proteomes" id="UP000295136">
    <property type="component" value="Unassembled WGS sequence"/>
</dbReference>
<dbReference type="InterPro" id="IPR009057">
    <property type="entry name" value="Homeodomain-like_sf"/>
</dbReference>
<dbReference type="PANTHER" id="PTHR30055:SF240">
    <property type="entry name" value="HTH-TYPE TRANSCRIPTIONAL REGULATOR ACRR"/>
    <property type="match status" value="1"/>
</dbReference>
<dbReference type="SUPFAM" id="SSF46689">
    <property type="entry name" value="Homeodomain-like"/>
    <property type="match status" value="1"/>
</dbReference>
<dbReference type="InterPro" id="IPR050109">
    <property type="entry name" value="HTH-type_TetR-like_transc_reg"/>
</dbReference>